<evidence type="ECO:0000313" key="1">
    <source>
        <dbReference type="EMBL" id="SUZ57410.1"/>
    </source>
</evidence>
<proteinExistence type="predicted"/>
<dbReference type="CDD" id="cd06558">
    <property type="entry name" value="crotonase-like"/>
    <property type="match status" value="1"/>
</dbReference>
<organism evidence="1">
    <name type="scientific">marine metagenome</name>
    <dbReference type="NCBI Taxonomy" id="408172"/>
    <lineage>
        <taxon>unclassified sequences</taxon>
        <taxon>metagenomes</taxon>
        <taxon>ecological metagenomes</taxon>
    </lineage>
</organism>
<dbReference type="Pfam" id="PF00378">
    <property type="entry name" value="ECH_1"/>
    <property type="match status" value="1"/>
</dbReference>
<dbReference type="Gene3D" id="3.90.226.10">
    <property type="entry name" value="2-enoyl-CoA Hydratase, Chain A, domain 1"/>
    <property type="match status" value="1"/>
</dbReference>
<name>A0A381NS67_9ZZZZ</name>
<dbReference type="PANTHER" id="PTHR43459:SF1">
    <property type="entry name" value="EG:BACN32G11.4 PROTEIN"/>
    <property type="match status" value="1"/>
</dbReference>
<dbReference type="InterPro" id="IPR001753">
    <property type="entry name" value="Enoyl-CoA_hydra/iso"/>
</dbReference>
<dbReference type="SUPFAM" id="SSF52096">
    <property type="entry name" value="ClpP/crotonase"/>
    <property type="match status" value="1"/>
</dbReference>
<accession>A0A381NS67</accession>
<dbReference type="InterPro" id="IPR029045">
    <property type="entry name" value="ClpP/crotonase-like_dom_sf"/>
</dbReference>
<reference evidence="1" key="1">
    <citation type="submission" date="2018-05" db="EMBL/GenBank/DDBJ databases">
        <authorList>
            <person name="Lanie J.A."/>
            <person name="Ng W.-L."/>
            <person name="Kazmierczak K.M."/>
            <person name="Andrzejewski T.M."/>
            <person name="Davidsen T.M."/>
            <person name="Wayne K.J."/>
            <person name="Tettelin H."/>
            <person name="Glass J.I."/>
            <person name="Rusch D."/>
            <person name="Podicherti R."/>
            <person name="Tsui H.-C.T."/>
            <person name="Winkler M.E."/>
        </authorList>
    </citation>
    <scope>NUCLEOTIDE SEQUENCE</scope>
</reference>
<sequence>MREVEIVVHGRWAELILNRPERRNAINGPLGLALADGLRTINSDPQIQVVLLRGADGAFCSGLDLKEFNADPPPEWLVRFGDIWRATHKALFQSKKPLVVALERFAINGGAALALAGDLMFVGRESFLQVGEVRQGMAAPYNMAWLRLRHSAAITARLALTGHRFYGRELVEMGVAYAAPKEGSVVAEAIALVEELVDYPDQALERIKTTLRAYDDENADAWFDRATQATERTGSPPRAVT</sequence>
<dbReference type="AlphaFoldDB" id="A0A381NS67"/>
<dbReference type="PANTHER" id="PTHR43459">
    <property type="entry name" value="ENOYL-COA HYDRATASE"/>
    <property type="match status" value="1"/>
</dbReference>
<dbReference type="EMBL" id="UINC01000555">
    <property type="protein sequence ID" value="SUZ57410.1"/>
    <property type="molecule type" value="Genomic_DNA"/>
</dbReference>
<evidence type="ECO:0008006" key="2">
    <source>
        <dbReference type="Google" id="ProtNLM"/>
    </source>
</evidence>
<protein>
    <recommendedName>
        <fullName evidence="2">Enoyl-CoA hydratase</fullName>
    </recommendedName>
</protein>
<gene>
    <name evidence="1" type="ORF">METZ01_LOCUS10264</name>
</gene>